<keyword evidence="6 7" id="KW-0472">Membrane</keyword>
<keyword evidence="10" id="KW-1185">Reference proteome</keyword>
<dbReference type="PROSITE" id="PS50928">
    <property type="entry name" value="ABC_TM1"/>
    <property type="match status" value="1"/>
</dbReference>
<accession>E7GFT4</accession>
<dbReference type="STRING" id="100884.GCA_000269565_01834"/>
<comment type="subcellular location">
    <subcellularLocation>
        <location evidence="1 7">Cell membrane</location>
        <topology evidence="1 7">Multi-pass membrane protein</topology>
    </subcellularLocation>
</comment>
<evidence type="ECO:0000256" key="1">
    <source>
        <dbReference type="ARBA" id="ARBA00004651"/>
    </source>
</evidence>
<dbReference type="eggNOG" id="COG0600">
    <property type="taxonomic scope" value="Bacteria"/>
</dbReference>
<dbReference type="CDD" id="cd06261">
    <property type="entry name" value="TM_PBP2"/>
    <property type="match status" value="1"/>
</dbReference>
<evidence type="ECO:0000256" key="2">
    <source>
        <dbReference type="ARBA" id="ARBA00022448"/>
    </source>
</evidence>
<dbReference type="AlphaFoldDB" id="E7GFT4"/>
<evidence type="ECO:0000256" key="5">
    <source>
        <dbReference type="ARBA" id="ARBA00022989"/>
    </source>
</evidence>
<dbReference type="GO" id="GO:0055085">
    <property type="term" value="P:transmembrane transport"/>
    <property type="evidence" value="ECO:0007669"/>
    <property type="project" value="InterPro"/>
</dbReference>
<dbReference type="Proteomes" id="UP000003157">
    <property type="component" value="Unassembled WGS sequence"/>
</dbReference>
<feature type="transmembrane region" description="Helical" evidence="7">
    <location>
        <begin position="210"/>
        <end position="231"/>
    </location>
</feature>
<comment type="similarity">
    <text evidence="7">Belongs to the binding-protein-dependent transport system permease family.</text>
</comment>
<dbReference type="GO" id="GO:0005886">
    <property type="term" value="C:plasma membrane"/>
    <property type="evidence" value="ECO:0007669"/>
    <property type="project" value="UniProtKB-SubCell"/>
</dbReference>
<evidence type="ECO:0000256" key="4">
    <source>
        <dbReference type="ARBA" id="ARBA00022692"/>
    </source>
</evidence>
<keyword evidence="3" id="KW-1003">Cell membrane</keyword>
<evidence type="ECO:0000256" key="6">
    <source>
        <dbReference type="ARBA" id="ARBA00023136"/>
    </source>
</evidence>
<name>E7GFT4_9FIRM</name>
<feature type="transmembrane region" description="Helical" evidence="7">
    <location>
        <begin position="47"/>
        <end position="77"/>
    </location>
</feature>
<dbReference type="EMBL" id="ADKX01000051">
    <property type="protein sequence ID" value="EFW03148.1"/>
    <property type="molecule type" value="Genomic_DNA"/>
</dbReference>
<dbReference type="PANTHER" id="PTHR30151:SF0">
    <property type="entry name" value="ABC TRANSPORTER PERMEASE PROTEIN MJ0413-RELATED"/>
    <property type="match status" value="1"/>
</dbReference>
<dbReference type="InterPro" id="IPR035906">
    <property type="entry name" value="MetI-like_sf"/>
</dbReference>
<gene>
    <name evidence="9" type="ORF">HMPREF9488_03627</name>
</gene>
<dbReference type="InterPro" id="IPR000515">
    <property type="entry name" value="MetI-like"/>
</dbReference>
<keyword evidence="5 7" id="KW-1133">Transmembrane helix</keyword>
<evidence type="ECO:0000256" key="7">
    <source>
        <dbReference type="RuleBase" id="RU363032"/>
    </source>
</evidence>
<reference evidence="9 10" key="1">
    <citation type="submission" date="2010-12" db="EMBL/GenBank/DDBJ databases">
        <title>The Genome Sequence of Coprobacillus sp. strain 29_1.</title>
        <authorList>
            <consortium name="The Broad Institute Genome Sequencing Platform"/>
            <person name="Earl A."/>
            <person name="Ward D."/>
            <person name="Feldgarden M."/>
            <person name="Gevers D."/>
            <person name="Daigneault M."/>
            <person name="Sibley C.D."/>
            <person name="White A."/>
            <person name="Strauss J."/>
            <person name="Allen-Vercoe E."/>
            <person name="Young S.K."/>
            <person name="Zeng Q."/>
            <person name="Gargeya S."/>
            <person name="Fitzgerald M."/>
            <person name="Haas B."/>
            <person name="Abouelleil A."/>
            <person name="Alvarado L."/>
            <person name="Arachchi H.M."/>
            <person name="Berlin A."/>
            <person name="Brown A."/>
            <person name="Chapman S.B."/>
            <person name="Chen Z."/>
            <person name="Dunbar C."/>
            <person name="Freedman E."/>
            <person name="Gearin G."/>
            <person name="Gellesch M."/>
            <person name="Goldberg J."/>
            <person name="Griggs A."/>
            <person name="Gujja S."/>
            <person name="Heilman E."/>
            <person name="Heiman D."/>
            <person name="Howarth C."/>
            <person name="Larson L."/>
            <person name="Lui A."/>
            <person name="MacDonald P.J.P."/>
            <person name="Mehta T."/>
            <person name="Montmayeur A."/>
            <person name="Murphy C."/>
            <person name="Neiman D."/>
            <person name="Pearson M."/>
            <person name="Priest M."/>
            <person name="Roberts A."/>
            <person name="Saif S."/>
            <person name="Shea T."/>
            <person name="Shenoy N."/>
            <person name="Sisk P."/>
            <person name="Stolte C."/>
            <person name="Sykes S."/>
            <person name="White J."/>
            <person name="Yandava C."/>
            <person name="Nusbaum C."/>
            <person name="Birren B."/>
        </authorList>
    </citation>
    <scope>NUCLEOTIDE SEQUENCE [LARGE SCALE GENOMIC DNA]</scope>
    <source>
        <strain evidence="9 10">29_1</strain>
    </source>
</reference>
<comment type="caution">
    <text evidence="9">The sequence shown here is derived from an EMBL/GenBank/DDBJ whole genome shotgun (WGS) entry which is preliminary data.</text>
</comment>
<evidence type="ECO:0000256" key="3">
    <source>
        <dbReference type="ARBA" id="ARBA00022475"/>
    </source>
</evidence>
<proteinExistence type="inferred from homology"/>
<dbReference type="GeneID" id="78229695"/>
<dbReference type="PANTHER" id="PTHR30151">
    <property type="entry name" value="ALKANE SULFONATE ABC TRANSPORTER-RELATED, MEMBRANE SUBUNIT"/>
    <property type="match status" value="1"/>
</dbReference>
<evidence type="ECO:0000313" key="10">
    <source>
        <dbReference type="Proteomes" id="UP000003157"/>
    </source>
</evidence>
<feature type="domain" description="ABC transmembrane type-1" evidence="8">
    <location>
        <begin position="47"/>
        <end position="231"/>
    </location>
</feature>
<protein>
    <recommendedName>
        <fullName evidence="8">ABC transmembrane type-1 domain-containing protein</fullName>
    </recommendedName>
</protein>
<dbReference type="HOGENOM" id="CLU_046113_4_2_9"/>
<dbReference type="OrthoDB" id="308958at2"/>
<dbReference type="SUPFAM" id="SSF161098">
    <property type="entry name" value="MetI-like"/>
    <property type="match status" value="1"/>
</dbReference>
<evidence type="ECO:0000313" key="9">
    <source>
        <dbReference type="EMBL" id="EFW03148.1"/>
    </source>
</evidence>
<dbReference type="Gene3D" id="1.10.3720.10">
    <property type="entry name" value="MetI-like"/>
    <property type="match status" value="1"/>
</dbReference>
<dbReference type="RefSeq" id="WP_008790709.1">
    <property type="nucleotide sequence ID" value="NZ_AKCB01000001.1"/>
</dbReference>
<dbReference type="Pfam" id="PF00528">
    <property type="entry name" value="BPD_transp_1"/>
    <property type="match status" value="1"/>
</dbReference>
<keyword evidence="2 7" id="KW-0813">Transport</keyword>
<keyword evidence="4 7" id="KW-0812">Transmembrane</keyword>
<organism evidence="9 10">
    <name type="scientific">Coprobacillus cateniformis</name>
    <dbReference type="NCBI Taxonomy" id="100884"/>
    <lineage>
        <taxon>Bacteria</taxon>
        <taxon>Bacillati</taxon>
        <taxon>Bacillota</taxon>
        <taxon>Erysipelotrichia</taxon>
        <taxon>Erysipelotrichales</taxon>
        <taxon>Coprobacillaceae</taxon>
        <taxon>Coprobacillus</taxon>
    </lineage>
</organism>
<evidence type="ECO:0000259" key="8">
    <source>
        <dbReference type="PROSITE" id="PS50928"/>
    </source>
</evidence>
<feature type="transmembrane region" description="Helical" evidence="7">
    <location>
        <begin position="179"/>
        <end position="198"/>
    </location>
</feature>
<sequence length="240" mass="27704">MKHKINLVVYILLLWQLVAVIVNKEVIVPYPLDVFQRMIDMLTDFNFYQTLFITLSHVIIVVAISALIAFVLAYLGYQKPLIDEYVSPLLTMIQAIPNISFIILVLVWVSSLQTVYIVLFLVVFPLLYNNFIQGFKSIDHDLRDVILLYHPTCFEKYFKVYLPLIRPSFLSGMKSSLSLGVKVAVMAEILAGLPYGVGRAINYSRIQFDMVGVFAWTVWLVIMILFIDYILNKVMHDHEF</sequence>